<comment type="caution">
    <text evidence="6">The sequence shown here is derived from an EMBL/GenBank/DDBJ whole genome shotgun (WGS) entry which is preliminary data.</text>
</comment>
<dbReference type="PROSITE" id="PS52019">
    <property type="entry name" value="PKS_MFAS_DH"/>
    <property type="match status" value="1"/>
</dbReference>
<dbReference type="Gene3D" id="3.40.47.10">
    <property type="match status" value="1"/>
</dbReference>
<feature type="compositionally biased region" description="Acidic residues" evidence="4">
    <location>
        <begin position="1941"/>
        <end position="1960"/>
    </location>
</feature>
<dbReference type="SUPFAM" id="SSF53901">
    <property type="entry name" value="Thiolase-like"/>
    <property type="match status" value="1"/>
</dbReference>
<feature type="compositionally biased region" description="Basic and acidic residues" evidence="4">
    <location>
        <begin position="1764"/>
        <end position="1775"/>
    </location>
</feature>
<reference evidence="6" key="1">
    <citation type="submission" date="2021-03" db="EMBL/GenBank/DDBJ databases">
        <authorList>
            <person name="Wang G."/>
        </authorList>
    </citation>
    <scope>NUCLEOTIDE SEQUENCE</scope>
    <source>
        <strain evidence="6">KCTC 12899</strain>
    </source>
</reference>
<evidence type="ECO:0000259" key="5">
    <source>
        <dbReference type="PROSITE" id="PS52019"/>
    </source>
</evidence>
<dbReference type="GO" id="GO:0004312">
    <property type="term" value="F:fatty acid synthase activity"/>
    <property type="evidence" value="ECO:0007669"/>
    <property type="project" value="TreeGrafter"/>
</dbReference>
<dbReference type="InterPro" id="IPR042104">
    <property type="entry name" value="PKS_dehydratase_sf"/>
</dbReference>
<dbReference type="SUPFAM" id="SSF51735">
    <property type="entry name" value="NAD(P)-binding Rossmann-fold domains"/>
    <property type="match status" value="2"/>
</dbReference>
<dbReference type="InterPro" id="IPR050091">
    <property type="entry name" value="PKS_NRPS_Biosynth_Enz"/>
</dbReference>
<dbReference type="Pfam" id="PF00109">
    <property type="entry name" value="ketoacyl-synt"/>
    <property type="match status" value="1"/>
</dbReference>
<dbReference type="Pfam" id="PF08659">
    <property type="entry name" value="KR"/>
    <property type="match status" value="1"/>
</dbReference>
<feature type="compositionally biased region" description="Basic and acidic residues" evidence="4">
    <location>
        <begin position="1662"/>
        <end position="1677"/>
    </location>
</feature>
<feature type="region of interest" description="Disordered" evidence="4">
    <location>
        <begin position="1360"/>
        <end position="1441"/>
    </location>
</feature>
<evidence type="ECO:0000256" key="2">
    <source>
        <dbReference type="ARBA" id="ARBA00022553"/>
    </source>
</evidence>
<dbReference type="Gene3D" id="3.10.129.110">
    <property type="entry name" value="Polyketide synthase dehydratase"/>
    <property type="match status" value="1"/>
</dbReference>
<dbReference type="InterPro" id="IPR057326">
    <property type="entry name" value="KR_dom"/>
</dbReference>
<keyword evidence="1" id="KW-0596">Phosphopantetheine</keyword>
<dbReference type="Gene3D" id="3.30.70.3290">
    <property type="match status" value="1"/>
</dbReference>
<dbReference type="InterPro" id="IPR049490">
    <property type="entry name" value="C883_1060-like_KR_N"/>
</dbReference>
<feature type="region of interest" description="N-terminal hotdog fold" evidence="3">
    <location>
        <begin position="1"/>
        <end position="121"/>
    </location>
</feature>
<dbReference type="InterPro" id="IPR036291">
    <property type="entry name" value="NAD(P)-bd_dom_sf"/>
</dbReference>
<comment type="caution">
    <text evidence="3">Lacks conserved residue(s) required for the propagation of feature annotation.</text>
</comment>
<dbReference type="EMBL" id="JAFREP010000027">
    <property type="protein sequence ID" value="MBO1321796.1"/>
    <property type="molecule type" value="Genomic_DNA"/>
</dbReference>
<sequence length="2252" mass="247260">MTAKLAAPSAGKTFELDLLPENLLFRDFQLFDQAVFPPMLFFELLIKVAREELAVKHPVFRNTHFHNFLLPRAQPQIMRLDFAGGDSFYKVVVSSRPAGCARGQGETLHLMSECHSGEPTGETFDAKLFKRAGDGPHELQLPPGRDSRRHLRLGPLCLTEGGLTYGAGETLAELYLSADQQPLWSHFQVPPAFLQTAFHIAADNGRINPTKVLLPKSIASFEAHQALGDSCALVFPNALQYEPDSDPPRRLLDFSLFNPYGNLAVRVSGICLEEVTGPLRRMGNGEHRPTPAAPVEKVLAYQSTWVDAPLADASPPPNNLVVFANEQTMGNALAEQFPDLKIRFIRTGEEYGVYTEQNIGIRPDQTDHYERALDFCLGEEQADLNLVYLWGWEDLGWEEKERVGRGSLQIHTLKTATQLYYLTRAAKREAQRRKRSFRILCLVPSPLFEGIAAFAASVHHEEARLKFRIIKVDSHHTGEVVDIIARELDPRLPDQEPVSYLKGLRRIRRLKPLPLEHGQESPLLQARDTYLITGGSGFVGSILAEYLGARYRANLVLVAKNPITDDVTQLMERISEHGGRAVYHQADVSDPEDMYTALADGKRLFGTIDGVFHCAGCRQGEHANQDRLETFESVIWPKVNGTLVLDQVLSGEPLKFFITFSSFPGALGGPRSPFSSLADGFQAGFAGYRRDWEQKQGRKSKNLALCWANWFSSTRSPDPEAGLMPPMHVETALGCLEQALGAKPNHLFLVTAPPAPEGVARNTAAGIAGAVTPETADTATAHETEMAGGATEPIGVGDASVPTEPGPPLLDYQHPGTVAPPRREKKRFLLVAASCRFPGGKDRFALSTQLFPEDLPSPTQDPLLAQDPDYEEQARLFLPGRNTLDEVYLRLGSFRTTALDPRLAIWLASARQALDNAGLNDRMLREQRVGIFLAVSWSLWDQVPNGHAHKLAAYAAHFLGATGPVLTLIGEGPAGSQVVQLGLQALAADQCEFALVGAVHLLPHAENHKPDAERARIPAEACVAMVLAENDQVEPRWLPNLAEFLHFDMQFEARNQALSIRDQVDGFHRQTQLRPNQITHVEWAGDSSALTPWRNHLAPAYTAANALGGPSVRELIGNSGPCESLLAMLRAVNWLDEPAKRTARAAAGSKDPAHLAVPDSYAAVYGVYSDGSRAQFCLTPGTPAGNAAPPDQPMVFLTSATNHACLSAWVKRLDEHCRNVPESRLARIAAALRARQPHPCRLAVIAASVEELHQRWHDFLRGRTKQGGLFFSGAREEEEPHHTAYTGLSGAADLWVNGGDPIWPDAENLIQVRMLELPPQPTAKHAYSLDPWLHRNPKADAAFYAKTMSLEDIAPLAEPLPSEEETDSTTQPEETVEPAPSESTTDGDTDLSARERIKRMQKAHADTNAEERNEPVITIKDLTGEEPPATQPKKDETLQDEEQYLATHLPEDMGNFVGFGDAEAEDPAWYQSGPEGLLQFSPDDTIPPDEFPDFHAAISLASENPEPAPPRDAEKPASATPDSDANKSQQARTSSADESTERDPNFAKTVVLDEAALDADMLDAQSEPSSPEDKEDIEEKPLSEDPGHAFLPATSAEPATPPPVEPVEPVESTASETERASEATPQTNPETDSQERGEGIAPDQASATRHSESAGLENETAAELKPEQVDPPEKPDTEPPEETNQTKANQKPGETEADKQPAEARIPESVASHNSAADTTIDPALRDPEDSAEKPSEAIPPPALPSVSDEAVIFDEDEESTDTDTTHTTDNEPGAHTEPASEQQETIENPDPLPRNEEQEPADASPPKEEQEPADSPTSTESSEQPRHEEDAEVSDHPETDPPSDAQNGSEPKEETHETSPESEVVETASGDADHRDETTPADQVDLIATAEHATNEADTDGDESPSVEDATKAQTTDEADPPARGDEETGTSVDEAATAADDEPDHGDEAPPTDEEQPVEPEREWWLWQELPAYTQRFHLLHWGQQKRPLFFLPSLDGSCNWAEHLAKGPLLSHPFHFMAAPGAVDETEPQSLLRPIAAEFADYASRHSGEHDPILIAWSSGSTLLFETCRHLRRSQQNCVLILLDGLIPGGHAVESLLNLNDGAILREQVMILSAALAVRSQGRFKGLEDMGRKAQLKQVTNFLVNQTHFAVKKKDLRGLLEKRLDMCHFNRKNILKHRLEPTFAPVPLFLYNSNDQTHPTGVASIWRSLMNGVTIHEWRGNCHAEHLFYEPNISFLCRYLEQQLTQLTP</sequence>
<dbReference type="InterPro" id="IPR049900">
    <property type="entry name" value="PKS_mFAS_DH"/>
</dbReference>
<accession>A0A8J7QAG2</accession>
<dbReference type="SUPFAM" id="SSF53474">
    <property type="entry name" value="alpha/beta-Hydrolases"/>
    <property type="match status" value="1"/>
</dbReference>
<protein>
    <submittedName>
        <fullName evidence="6">SDR family NAD(P)-dependent oxidoreductase</fullName>
    </submittedName>
</protein>
<feature type="compositionally biased region" description="Basic and acidic residues" evidence="4">
    <location>
        <begin position="1824"/>
        <end position="1840"/>
    </location>
</feature>
<proteinExistence type="predicted"/>
<feature type="region of interest" description="Disordered" evidence="4">
    <location>
        <begin position="789"/>
        <end position="820"/>
    </location>
</feature>
<dbReference type="Pfam" id="PF21394">
    <property type="entry name" value="Beta-ketacyl_N"/>
    <property type="match status" value="1"/>
</dbReference>
<keyword evidence="7" id="KW-1185">Reference proteome</keyword>
<dbReference type="PANTHER" id="PTHR43775:SF37">
    <property type="entry name" value="SI:DKEY-61P9.11"/>
    <property type="match status" value="1"/>
</dbReference>
<feature type="compositionally biased region" description="Basic and acidic residues" evidence="4">
    <location>
        <begin position="1693"/>
        <end position="1706"/>
    </location>
</feature>
<feature type="compositionally biased region" description="Basic and acidic residues" evidence="4">
    <location>
        <begin position="1851"/>
        <end position="1860"/>
    </location>
</feature>
<dbReference type="Gene3D" id="3.40.50.1820">
    <property type="entry name" value="alpha/beta hydrolase"/>
    <property type="match status" value="1"/>
</dbReference>
<dbReference type="InterPro" id="IPR014030">
    <property type="entry name" value="Ketoacyl_synth_N"/>
</dbReference>
<keyword evidence="2" id="KW-0597">Phosphoprotein</keyword>
<dbReference type="InterPro" id="IPR029058">
    <property type="entry name" value="AB_hydrolase_fold"/>
</dbReference>
<gene>
    <name evidence="6" type="ORF">J3U88_25175</name>
</gene>
<dbReference type="InterPro" id="IPR016039">
    <property type="entry name" value="Thiolase-like"/>
</dbReference>
<feature type="region of interest" description="Disordered" evidence="4">
    <location>
        <begin position="1455"/>
        <end position="1962"/>
    </location>
</feature>
<dbReference type="PANTHER" id="PTHR43775">
    <property type="entry name" value="FATTY ACID SYNTHASE"/>
    <property type="match status" value="1"/>
</dbReference>
<evidence type="ECO:0000313" key="7">
    <source>
        <dbReference type="Proteomes" id="UP000664417"/>
    </source>
</evidence>
<feature type="domain" description="PKS/mFAS DH" evidence="5">
    <location>
        <begin position="1"/>
        <end position="281"/>
    </location>
</feature>
<dbReference type="RefSeq" id="WP_207861768.1">
    <property type="nucleotide sequence ID" value="NZ_JAFREP010000027.1"/>
</dbReference>
<feature type="compositionally biased region" description="Acidic residues" evidence="4">
    <location>
        <begin position="1898"/>
        <end position="1907"/>
    </location>
</feature>
<feature type="compositionally biased region" description="Basic and acidic residues" evidence="4">
    <location>
        <begin position="1724"/>
        <end position="1736"/>
    </location>
</feature>
<name>A0A8J7QAG2_9BACT</name>
<feature type="region of interest" description="C-terminal hotdog fold" evidence="3">
    <location>
        <begin position="134"/>
        <end position="281"/>
    </location>
</feature>
<dbReference type="InterPro" id="IPR013968">
    <property type="entry name" value="PKS_KR"/>
</dbReference>
<evidence type="ECO:0000256" key="4">
    <source>
        <dbReference type="SAM" id="MobiDB-lite"/>
    </source>
</evidence>
<feature type="compositionally biased region" description="Basic and acidic residues" evidence="4">
    <location>
        <begin position="1403"/>
        <end position="1414"/>
    </location>
</feature>
<organism evidence="6 7">
    <name type="scientific">Acanthopleuribacter pedis</name>
    <dbReference type="NCBI Taxonomy" id="442870"/>
    <lineage>
        <taxon>Bacteria</taxon>
        <taxon>Pseudomonadati</taxon>
        <taxon>Acidobacteriota</taxon>
        <taxon>Holophagae</taxon>
        <taxon>Acanthopleuribacterales</taxon>
        <taxon>Acanthopleuribacteraceae</taxon>
        <taxon>Acanthopleuribacter</taxon>
    </lineage>
</organism>
<evidence type="ECO:0000313" key="6">
    <source>
        <dbReference type="EMBL" id="MBO1321796.1"/>
    </source>
</evidence>
<dbReference type="Proteomes" id="UP000664417">
    <property type="component" value="Unassembled WGS sequence"/>
</dbReference>
<dbReference type="GO" id="GO:0006633">
    <property type="term" value="P:fatty acid biosynthetic process"/>
    <property type="evidence" value="ECO:0007669"/>
    <property type="project" value="TreeGrafter"/>
</dbReference>
<evidence type="ECO:0000256" key="1">
    <source>
        <dbReference type="ARBA" id="ARBA00022450"/>
    </source>
</evidence>
<feature type="compositionally biased region" description="Basic and acidic residues" evidence="4">
    <location>
        <begin position="1577"/>
        <end position="1587"/>
    </location>
</feature>
<dbReference type="Gene3D" id="3.40.50.720">
    <property type="entry name" value="NAD(P)-binding Rossmann-like Domain"/>
    <property type="match status" value="1"/>
</dbReference>
<feature type="compositionally biased region" description="Acidic residues" evidence="4">
    <location>
        <begin position="1752"/>
        <end position="1762"/>
    </location>
</feature>
<evidence type="ECO:0000256" key="3">
    <source>
        <dbReference type="PROSITE-ProRule" id="PRU01363"/>
    </source>
</evidence>
<feature type="compositionally biased region" description="Polar residues" evidence="4">
    <location>
        <begin position="1520"/>
        <end position="1537"/>
    </location>
</feature>
<dbReference type="SMART" id="SM00822">
    <property type="entry name" value="PKS_KR"/>
    <property type="match status" value="1"/>
</dbReference>